<reference evidence="1" key="1">
    <citation type="journal article" date="2019" name="Sci. Rep.">
        <title>Draft genome of Tanacetum cinerariifolium, the natural source of mosquito coil.</title>
        <authorList>
            <person name="Yamashiro T."/>
            <person name="Shiraishi A."/>
            <person name="Satake H."/>
            <person name="Nakayama K."/>
        </authorList>
    </citation>
    <scope>NUCLEOTIDE SEQUENCE</scope>
</reference>
<feature type="non-terminal residue" evidence="1">
    <location>
        <position position="1"/>
    </location>
</feature>
<protein>
    <submittedName>
        <fullName evidence="1">Gag-Pol polyprotein</fullName>
    </submittedName>
</protein>
<organism evidence="1">
    <name type="scientific">Tanacetum cinerariifolium</name>
    <name type="common">Dalmatian daisy</name>
    <name type="synonym">Chrysanthemum cinerariifolium</name>
    <dbReference type="NCBI Taxonomy" id="118510"/>
    <lineage>
        <taxon>Eukaryota</taxon>
        <taxon>Viridiplantae</taxon>
        <taxon>Streptophyta</taxon>
        <taxon>Embryophyta</taxon>
        <taxon>Tracheophyta</taxon>
        <taxon>Spermatophyta</taxon>
        <taxon>Magnoliopsida</taxon>
        <taxon>eudicotyledons</taxon>
        <taxon>Gunneridae</taxon>
        <taxon>Pentapetalae</taxon>
        <taxon>asterids</taxon>
        <taxon>campanulids</taxon>
        <taxon>Asterales</taxon>
        <taxon>Asteraceae</taxon>
        <taxon>Asteroideae</taxon>
        <taxon>Anthemideae</taxon>
        <taxon>Anthemidinae</taxon>
        <taxon>Tanacetum</taxon>
    </lineage>
</organism>
<sequence>QTDEELTENDIKRMDADDQAIQIILLGLSGDIYAAVDSCEIAKEIWERVRQMMKGSDIREQEKKAKLFNKWEKFTSTDGESIESYYHRFMQLMNDLKRNKHFPESIAANLKFLNNLQPE</sequence>
<gene>
    <name evidence="1" type="ORF">Tci_855378</name>
</gene>
<accession>A0A699RDG8</accession>
<comment type="caution">
    <text evidence="1">The sequence shown here is derived from an EMBL/GenBank/DDBJ whole genome shotgun (WGS) entry which is preliminary data.</text>
</comment>
<proteinExistence type="predicted"/>
<evidence type="ECO:0000313" key="1">
    <source>
        <dbReference type="EMBL" id="GFC83408.1"/>
    </source>
</evidence>
<dbReference type="AlphaFoldDB" id="A0A699RDG8"/>
<dbReference type="Pfam" id="PF14223">
    <property type="entry name" value="Retrotran_gag_2"/>
    <property type="match status" value="1"/>
</dbReference>
<dbReference type="EMBL" id="BKCJ011089353">
    <property type="protein sequence ID" value="GFC83408.1"/>
    <property type="molecule type" value="Genomic_DNA"/>
</dbReference>
<name>A0A699RDG8_TANCI</name>